<evidence type="ECO:0000313" key="2">
    <source>
        <dbReference type="Proteomes" id="UP000315783"/>
    </source>
</evidence>
<protein>
    <submittedName>
        <fullName evidence="1">Uncharacterized protein</fullName>
    </submittedName>
</protein>
<reference evidence="1 2" key="1">
    <citation type="journal article" date="2019" name="Appl. Microbiol. Biotechnol.">
        <title>Genome sequence of Isaria javanica and comparative genome analysis insights into family S53 peptidase evolution in fungal entomopathogens.</title>
        <authorList>
            <person name="Lin R."/>
            <person name="Zhang X."/>
            <person name="Xin B."/>
            <person name="Zou M."/>
            <person name="Gao Y."/>
            <person name="Qin F."/>
            <person name="Hu Q."/>
            <person name="Xie B."/>
            <person name="Cheng X."/>
        </authorList>
    </citation>
    <scope>NUCLEOTIDE SEQUENCE [LARGE SCALE GENOMIC DNA]</scope>
    <source>
        <strain evidence="1 2">IJ1G</strain>
    </source>
</reference>
<proteinExistence type="predicted"/>
<keyword evidence="2" id="KW-1185">Reference proteome</keyword>
<sequence length="74" mass="8620">MRGHARATWGHAYVAYAPPWYQARRARRARQLGQRGKAQDLRRTRHMCLFTEHWPRPAIGTAAWTVWTVGHLGI</sequence>
<evidence type="ECO:0000313" key="1">
    <source>
        <dbReference type="EMBL" id="TQV91690.1"/>
    </source>
</evidence>
<organism evidence="1 2">
    <name type="scientific">Cordyceps javanica</name>
    <dbReference type="NCBI Taxonomy" id="43265"/>
    <lineage>
        <taxon>Eukaryota</taxon>
        <taxon>Fungi</taxon>
        <taxon>Dikarya</taxon>
        <taxon>Ascomycota</taxon>
        <taxon>Pezizomycotina</taxon>
        <taxon>Sordariomycetes</taxon>
        <taxon>Hypocreomycetidae</taxon>
        <taxon>Hypocreales</taxon>
        <taxon>Cordycipitaceae</taxon>
        <taxon>Cordyceps</taxon>
    </lineage>
</organism>
<accession>A0A545UQE8</accession>
<name>A0A545UQE8_9HYPO</name>
<dbReference type="EMBL" id="SPUK01000018">
    <property type="protein sequence ID" value="TQV91690.1"/>
    <property type="molecule type" value="Genomic_DNA"/>
</dbReference>
<comment type="caution">
    <text evidence="1">The sequence shown here is derived from an EMBL/GenBank/DDBJ whole genome shotgun (WGS) entry which is preliminary data.</text>
</comment>
<dbReference type="Proteomes" id="UP000315783">
    <property type="component" value="Unassembled WGS sequence"/>
</dbReference>
<dbReference type="AlphaFoldDB" id="A0A545UQE8"/>
<gene>
    <name evidence="1" type="ORF">IF1G_09756</name>
</gene>